<organism evidence="5 6">
    <name type="scientific">Tengunoibacter tsumagoiensis</name>
    <dbReference type="NCBI Taxonomy" id="2014871"/>
    <lineage>
        <taxon>Bacteria</taxon>
        <taxon>Bacillati</taxon>
        <taxon>Chloroflexota</taxon>
        <taxon>Ktedonobacteria</taxon>
        <taxon>Ktedonobacterales</taxon>
        <taxon>Dictyobacteraceae</taxon>
        <taxon>Tengunoibacter</taxon>
    </lineage>
</organism>
<evidence type="ECO:0000259" key="4">
    <source>
        <dbReference type="Pfam" id="PF13377"/>
    </source>
</evidence>
<accession>A0A401ZUZ6</accession>
<dbReference type="InterPro" id="IPR046335">
    <property type="entry name" value="LacI/GalR-like_sensor"/>
</dbReference>
<evidence type="ECO:0000256" key="2">
    <source>
        <dbReference type="ARBA" id="ARBA00023125"/>
    </source>
</evidence>
<dbReference type="OrthoDB" id="9788209at2"/>
<dbReference type="Gene3D" id="3.40.50.2300">
    <property type="match status" value="2"/>
</dbReference>
<proteinExistence type="predicted"/>
<dbReference type="PANTHER" id="PTHR30146:SF109">
    <property type="entry name" value="HTH-TYPE TRANSCRIPTIONAL REGULATOR GALS"/>
    <property type="match status" value="1"/>
</dbReference>
<keyword evidence="6" id="KW-1185">Reference proteome</keyword>
<protein>
    <submittedName>
        <fullName evidence="5">LacI family transcriptional regulator</fullName>
    </submittedName>
</protein>
<comment type="caution">
    <text evidence="5">The sequence shown here is derived from an EMBL/GenBank/DDBJ whole genome shotgun (WGS) entry which is preliminary data.</text>
</comment>
<dbReference type="Pfam" id="PF13377">
    <property type="entry name" value="Peripla_BP_3"/>
    <property type="match status" value="1"/>
</dbReference>
<dbReference type="AlphaFoldDB" id="A0A401ZUZ6"/>
<dbReference type="EMBL" id="BIFR01000001">
    <property type="protein sequence ID" value="GCE10768.1"/>
    <property type="molecule type" value="Genomic_DNA"/>
</dbReference>
<dbReference type="InterPro" id="IPR028082">
    <property type="entry name" value="Peripla_BP_I"/>
</dbReference>
<dbReference type="GO" id="GO:0000976">
    <property type="term" value="F:transcription cis-regulatory region binding"/>
    <property type="evidence" value="ECO:0007669"/>
    <property type="project" value="TreeGrafter"/>
</dbReference>
<sequence length="316" mass="35499">MPSINAQGLNGRSQLLGILMPRYLWPALQEITWAIADYITNETRYEIIFYSCSNDNGDGYTRVLDQIVSTNLVAGLIATLYDQSPEHLVELYEQGLPVVLLDTIGLQTNLPTVCADHYSGAYEGVRYLLESGHRRIGYIQGTAHWKCSHDRYRAYCDALASYGLQPDPELFQQAEYTPKSGEVAARALLTLEDRPTAIFATNDDMASSAIMVAQELHLHVPEDISILGFNDDPVPFVRSMLTTVHQPFSTMARCAAELLVSQIQTQYRFSDELQRILQMTTRPTFARELGELPMPFSLQFPTHLVTRTTSARRTAT</sequence>
<keyword evidence="1" id="KW-0805">Transcription regulation</keyword>
<evidence type="ECO:0000256" key="3">
    <source>
        <dbReference type="ARBA" id="ARBA00023163"/>
    </source>
</evidence>
<dbReference type="PANTHER" id="PTHR30146">
    <property type="entry name" value="LACI-RELATED TRANSCRIPTIONAL REPRESSOR"/>
    <property type="match status" value="1"/>
</dbReference>
<keyword evidence="3" id="KW-0804">Transcription</keyword>
<dbReference type="RefSeq" id="WP_126578343.1">
    <property type="nucleotide sequence ID" value="NZ_BIFR01000001.1"/>
</dbReference>
<dbReference type="CDD" id="cd06267">
    <property type="entry name" value="PBP1_LacI_sugar_binding-like"/>
    <property type="match status" value="1"/>
</dbReference>
<reference evidence="6" key="1">
    <citation type="submission" date="2018-12" db="EMBL/GenBank/DDBJ databases">
        <title>Tengunoibacter tsumagoiensis gen. nov., sp. nov., Dictyobacter kobayashii sp. nov., D. alpinus sp. nov., and D. joshuensis sp. nov. and description of Dictyobacteraceae fam. nov. within the order Ktedonobacterales isolated from Tengu-no-mugimeshi.</title>
        <authorList>
            <person name="Wang C.M."/>
            <person name="Zheng Y."/>
            <person name="Sakai Y."/>
            <person name="Toyoda A."/>
            <person name="Minakuchi Y."/>
            <person name="Abe K."/>
            <person name="Yokota A."/>
            <person name="Yabe S."/>
        </authorList>
    </citation>
    <scope>NUCLEOTIDE SEQUENCE [LARGE SCALE GENOMIC DNA]</scope>
    <source>
        <strain evidence="6">Uno3</strain>
    </source>
</reference>
<feature type="domain" description="Transcriptional regulator LacI/GalR-like sensor" evidence="4">
    <location>
        <begin position="125"/>
        <end position="265"/>
    </location>
</feature>
<dbReference type="SUPFAM" id="SSF53822">
    <property type="entry name" value="Periplasmic binding protein-like I"/>
    <property type="match status" value="1"/>
</dbReference>
<gene>
    <name evidence="5" type="primary">lacI_1</name>
    <name evidence="5" type="ORF">KTT_06270</name>
</gene>
<evidence type="ECO:0000256" key="1">
    <source>
        <dbReference type="ARBA" id="ARBA00023015"/>
    </source>
</evidence>
<evidence type="ECO:0000313" key="6">
    <source>
        <dbReference type="Proteomes" id="UP000287352"/>
    </source>
</evidence>
<keyword evidence="2" id="KW-0238">DNA-binding</keyword>
<dbReference type="GO" id="GO:0003700">
    <property type="term" value="F:DNA-binding transcription factor activity"/>
    <property type="evidence" value="ECO:0007669"/>
    <property type="project" value="TreeGrafter"/>
</dbReference>
<name>A0A401ZUZ6_9CHLR</name>
<evidence type="ECO:0000313" key="5">
    <source>
        <dbReference type="EMBL" id="GCE10768.1"/>
    </source>
</evidence>
<dbReference type="Proteomes" id="UP000287352">
    <property type="component" value="Unassembled WGS sequence"/>
</dbReference>